<evidence type="ECO:0000256" key="4">
    <source>
        <dbReference type="ARBA" id="ARBA00023136"/>
    </source>
</evidence>
<feature type="transmembrane region" description="Helical" evidence="5">
    <location>
        <begin position="96"/>
        <end position="120"/>
    </location>
</feature>
<dbReference type="RefSeq" id="WP_090415376.1">
    <property type="nucleotide sequence ID" value="NZ_FNOY01000061.1"/>
</dbReference>
<feature type="transmembrane region" description="Helical" evidence="5">
    <location>
        <begin position="25"/>
        <end position="44"/>
    </location>
</feature>
<name>A0A1H3MKK8_9PROT</name>
<dbReference type="OrthoDB" id="582337at2"/>
<dbReference type="AlphaFoldDB" id="A0A1H3MKK8"/>
<organism evidence="7 8">
    <name type="scientific">Nitrosomonas halophila</name>
    <dbReference type="NCBI Taxonomy" id="44576"/>
    <lineage>
        <taxon>Bacteria</taxon>
        <taxon>Pseudomonadati</taxon>
        <taxon>Pseudomonadota</taxon>
        <taxon>Betaproteobacteria</taxon>
        <taxon>Nitrosomonadales</taxon>
        <taxon>Nitrosomonadaceae</taxon>
        <taxon>Nitrosomonas</taxon>
    </lineage>
</organism>
<evidence type="ECO:0000256" key="3">
    <source>
        <dbReference type="ARBA" id="ARBA00022989"/>
    </source>
</evidence>
<protein>
    <submittedName>
        <fullName evidence="7">Putative membrane protein</fullName>
    </submittedName>
</protein>
<reference evidence="7 8" key="1">
    <citation type="submission" date="2016-10" db="EMBL/GenBank/DDBJ databases">
        <authorList>
            <person name="de Groot N.N."/>
        </authorList>
    </citation>
    <scope>NUCLEOTIDE SEQUENCE [LARGE SCALE GENOMIC DNA]</scope>
    <source>
        <strain evidence="7 8">Nm1</strain>
    </source>
</reference>
<dbReference type="EMBL" id="FNOY01000061">
    <property type="protein sequence ID" value="SDY76864.1"/>
    <property type="molecule type" value="Genomic_DNA"/>
</dbReference>
<proteinExistence type="predicted"/>
<evidence type="ECO:0000313" key="8">
    <source>
        <dbReference type="Proteomes" id="UP000198640"/>
    </source>
</evidence>
<evidence type="ECO:0000313" key="7">
    <source>
        <dbReference type="EMBL" id="SDY76864.1"/>
    </source>
</evidence>
<evidence type="ECO:0000256" key="2">
    <source>
        <dbReference type="ARBA" id="ARBA00022692"/>
    </source>
</evidence>
<keyword evidence="4 5" id="KW-0472">Membrane</keyword>
<evidence type="ECO:0000256" key="1">
    <source>
        <dbReference type="ARBA" id="ARBA00004127"/>
    </source>
</evidence>
<keyword evidence="3 5" id="KW-1133">Transmembrane helix</keyword>
<keyword evidence="8" id="KW-1185">Reference proteome</keyword>
<dbReference type="InterPro" id="IPR003807">
    <property type="entry name" value="DUF202"/>
</dbReference>
<dbReference type="Proteomes" id="UP000198640">
    <property type="component" value="Unassembled WGS sequence"/>
</dbReference>
<accession>A0A1H3MKK8</accession>
<comment type="subcellular location">
    <subcellularLocation>
        <location evidence="1">Endomembrane system</location>
        <topology evidence="1">Multi-pass membrane protein</topology>
    </subcellularLocation>
</comment>
<dbReference type="Pfam" id="PF02656">
    <property type="entry name" value="DUF202"/>
    <property type="match status" value="1"/>
</dbReference>
<feature type="transmembrane region" description="Helical" evidence="5">
    <location>
        <begin position="56"/>
        <end position="76"/>
    </location>
</feature>
<gene>
    <name evidence="7" type="ORF">SAMN05421881_106112</name>
</gene>
<keyword evidence="2 5" id="KW-0812">Transmembrane</keyword>
<evidence type="ECO:0000256" key="5">
    <source>
        <dbReference type="SAM" id="Phobius"/>
    </source>
</evidence>
<dbReference type="STRING" id="44576.SAMN05421881_106112"/>
<dbReference type="GO" id="GO:0012505">
    <property type="term" value="C:endomembrane system"/>
    <property type="evidence" value="ECO:0007669"/>
    <property type="project" value="UniProtKB-SubCell"/>
</dbReference>
<feature type="domain" description="DUF202" evidence="6">
    <location>
        <begin position="8"/>
        <end position="81"/>
    </location>
</feature>
<evidence type="ECO:0000259" key="6">
    <source>
        <dbReference type="Pfam" id="PF02656"/>
    </source>
</evidence>
<sequence>MSDLKDPRVLFAAERTLLAWNRTSLSLIAFGFIVERAGLLMEAIAPDSVHAAQVALTFWVGIFFIALGCFASAFSARQYSIVLRTLQPVEFPPGYAARWGLAVNSIIAILGLFLIIILIIGHIR</sequence>